<organism evidence="1 2">
    <name type="scientific">Dactylosporangium darangshiense</name>
    <dbReference type="NCBI Taxonomy" id="579108"/>
    <lineage>
        <taxon>Bacteria</taxon>
        <taxon>Bacillati</taxon>
        <taxon>Actinomycetota</taxon>
        <taxon>Actinomycetes</taxon>
        <taxon>Micromonosporales</taxon>
        <taxon>Micromonosporaceae</taxon>
        <taxon>Dactylosporangium</taxon>
    </lineage>
</organism>
<evidence type="ECO:0000313" key="1">
    <source>
        <dbReference type="EMBL" id="GAA4254854.1"/>
    </source>
</evidence>
<dbReference type="Proteomes" id="UP001500620">
    <property type="component" value="Unassembled WGS sequence"/>
</dbReference>
<dbReference type="RefSeq" id="WP_345131847.1">
    <property type="nucleotide sequence ID" value="NZ_BAABAT010000019.1"/>
</dbReference>
<keyword evidence="2" id="KW-1185">Reference proteome</keyword>
<reference evidence="2" key="1">
    <citation type="journal article" date="2019" name="Int. J. Syst. Evol. Microbiol.">
        <title>The Global Catalogue of Microorganisms (GCM) 10K type strain sequencing project: providing services to taxonomists for standard genome sequencing and annotation.</title>
        <authorList>
            <consortium name="The Broad Institute Genomics Platform"/>
            <consortium name="The Broad Institute Genome Sequencing Center for Infectious Disease"/>
            <person name="Wu L."/>
            <person name="Ma J."/>
        </authorList>
    </citation>
    <scope>NUCLEOTIDE SEQUENCE [LARGE SCALE GENOMIC DNA]</scope>
    <source>
        <strain evidence="2">JCM 17441</strain>
    </source>
</reference>
<proteinExistence type="predicted"/>
<gene>
    <name evidence="1" type="ORF">GCM10022255_061220</name>
</gene>
<dbReference type="EMBL" id="BAABAT010000019">
    <property type="protein sequence ID" value="GAA4254854.1"/>
    <property type="molecule type" value="Genomic_DNA"/>
</dbReference>
<sequence length="58" mass="6212">MCLLLPGAPLRRGARQARVGRPRCASLLARRGGLLRRGRKFTQMVRGRRGSGGGDAPA</sequence>
<accession>A0ABP8DFN5</accession>
<protein>
    <submittedName>
        <fullName evidence="1">Uncharacterized protein</fullName>
    </submittedName>
</protein>
<name>A0ABP8DFN5_9ACTN</name>
<comment type="caution">
    <text evidence="1">The sequence shown here is derived from an EMBL/GenBank/DDBJ whole genome shotgun (WGS) entry which is preliminary data.</text>
</comment>
<evidence type="ECO:0000313" key="2">
    <source>
        <dbReference type="Proteomes" id="UP001500620"/>
    </source>
</evidence>